<name>A0A7U2HUL0_PHANO</name>
<keyword evidence="2" id="KW-1185">Reference proteome</keyword>
<organism evidence="1 2">
    <name type="scientific">Phaeosphaeria nodorum (strain SN15 / ATCC MYA-4574 / FGSC 10173)</name>
    <name type="common">Glume blotch fungus</name>
    <name type="synonym">Parastagonospora nodorum</name>
    <dbReference type="NCBI Taxonomy" id="321614"/>
    <lineage>
        <taxon>Eukaryota</taxon>
        <taxon>Fungi</taxon>
        <taxon>Dikarya</taxon>
        <taxon>Ascomycota</taxon>
        <taxon>Pezizomycotina</taxon>
        <taxon>Dothideomycetes</taxon>
        <taxon>Pleosporomycetidae</taxon>
        <taxon>Pleosporales</taxon>
        <taxon>Pleosporineae</taxon>
        <taxon>Phaeosphaeriaceae</taxon>
        <taxon>Parastagonospora</taxon>
    </lineage>
</organism>
<dbReference type="AlphaFoldDB" id="A0A7U2HUL0"/>
<reference evidence="2" key="1">
    <citation type="journal article" date="2021" name="BMC Genomics">
        <title>Chromosome-level genome assembly and manually-curated proteome of model necrotroph Parastagonospora nodorum Sn15 reveals a genome-wide trove of candidate effector homologs, and redundancy of virulence-related functions within an accessory chromosome.</title>
        <authorList>
            <person name="Bertazzoni S."/>
            <person name="Jones D.A.B."/>
            <person name="Phan H.T."/>
            <person name="Tan K.-C."/>
            <person name="Hane J.K."/>
        </authorList>
    </citation>
    <scope>NUCLEOTIDE SEQUENCE [LARGE SCALE GENOMIC DNA]</scope>
    <source>
        <strain evidence="2">SN15 / ATCC MYA-4574 / FGSC 10173)</strain>
    </source>
</reference>
<sequence length="64" mass="7345">MKAVFQHAASEKFVDRCEHSASVEFQSTSAMSLDQLPRHDHYPTNPANSDEFEPRNYIYLVLTS</sequence>
<dbReference type="VEuPathDB" id="FungiDB:JI435_400630"/>
<evidence type="ECO:0000313" key="2">
    <source>
        <dbReference type="Proteomes" id="UP000663193"/>
    </source>
</evidence>
<accession>A0A7U2HUL0</accession>
<dbReference type="Proteomes" id="UP000663193">
    <property type="component" value="Chromosome 1"/>
</dbReference>
<gene>
    <name evidence="1" type="ORF">JI435_400630</name>
</gene>
<protein>
    <submittedName>
        <fullName evidence="1">Uncharacterized protein</fullName>
    </submittedName>
</protein>
<proteinExistence type="predicted"/>
<dbReference type="EMBL" id="CP069023">
    <property type="protein sequence ID" value="QRC90854.1"/>
    <property type="molecule type" value="Genomic_DNA"/>
</dbReference>
<evidence type="ECO:0000313" key="1">
    <source>
        <dbReference type="EMBL" id="QRC90854.1"/>
    </source>
</evidence>